<evidence type="ECO:0000256" key="9">
    <source>
        <dbReference type="SAM" id="Phobius"/>
    </source>
</evidence>
<keyword evidence="9" id="KW-0472">Membrane</keyword>
<feature type="region of interest" description="Disordered" evidence="8">
    <location>
        <begin position="102"/>
        <end position="143"/>
    </location>
</feature>
<dbReference type="InterPro" id="IPR036915">
    <property type="entry name" value="Cyclin-like_sf"/>
</dbReference>
<reference evidence="12 13" key="1">
    <citation type="submission" date="2024-02" db="EMBL/GenBank/DDBJ databases">
        <authorList>
            <person name="Vignale AGUSTIN F."/>
            <person name="Sosa J E."/>
            <person name="Modenutti C."/>
        </authorList>
    </citation>
    <scope>NUCLEOTIDE SEQUENCE [LARGE SCALE GENOMIC DNA]</scope>
</reference>
<dbReference type="FunFam" id="1.10.472.10:FF:000001">
    <property type="entry name" value="G2/mitotic-specific cyclin"/>
    <property type="match status" value="1"/>
</dbReference>
<comment type="function">
    <text evidence="5">Essential for the control of the cell cycle at the G2/M (mitosis) transition. G2/M cyclins accumulate steadily during G2 and are abruptly destroyed at mitosis.</text>
</comment>
<keyword evidence="3 7" id="KW-0195">Cyclin</keyword>
<feature type="domain" description="Cyclin C-terminal" evidence="11">
    <location>
        <begin position="315"/>
        <end position="434"/>
    </location>
</feature>
<dbReference type="InterPro" id="IPR048258">
    <property type="entry name" value="Cyclins_cyclin-box"/>
</dbReference>
<dbReference type="GO" id="GO:0010332">
    <property type="term" value="P:response to gamma radiation"/>
    <property type="evidence" value="ECO:0007669"/>
    <property type="project" value="UniProtKB-ARBA"/>
</dbReference>
<feature type="compositionally biased region" description="Basic and acidic residues" evidence="8">
    <location>
        <begin position="121"/>
        <end position="136"/>
    </location>
</feature>
<keyword evidence="9" id="KW-0812">Transmembrane</keyword>
<evidence type="ECO:0000313" key="13">
    <source>
        <dbReference type="Proteomes" id="UP001642360"/>
    </source>
</evidence>
<accession>A0ABC8UJ97</accession>
<dbReference type="EMBL" id="CAUOFW020007946">
    <property type="protein sequence ID" value="CAK9181123.1"/>
    <property type="molecule type" value="Genomic_DNA"/>
</dbReference>
<dbReference type="Gene3D" id="1.10.472.10">
    <property type="entry name" value="Cyclin-like"/>
    <property type="match status" value="2"/>
</dbReference>
<dbReference type="PIRSF" id="PIRSF001771">
    <property type="entry name" value="Cyclin_A_B_D_E"/>
    <property type="match status" value="1"/>
</dbReference>
<feature type="region of interest" description="Disordered" evidence="8">
    <location>
        <begin position="1"/>
        <end position="28"/>
    </location>
</feature>
<evidence type="ECO:0000256" key="1">
    <source>
        <dbReference type="ARBA" id="ARBA00006955"/>
    </source>
</evidence>
<feature type="compositionally biased region" description="Polar residues" evidence="8">
    <location>
        <begin position="1"/>
        <end position="11"/>
    </location>
</feature>
<evidence type="ECO:0000256" key="4">
    <source>
        <dbReference type="ARBA" id="ARBA00023306"/>
    </source>
</evidence>
<dbReference type="AlphaFoldDB" id="A0ABC8UJ97"/>
<evidence type="ECO:0000256" key="3">
    <source>
        <dbReference type="ARBA" id="ARBA00023127"/>
    </source>
</evidence>
<dbReference type="InterPro" id="IPR039361">
    <property type="entry name" value="Cyclin"/>
</dbReference>
<dbReference type="PANTHER" id="PTHR10177">
    <property type="entry name" value="CYCLINS"/>
    <property type="match status" value="1"/>
</dbReference>
<feature type="transmembrane region" description="Helical" evidence="9">
    <location>
        <begin position="347"/>
        <end position="369"/>
    </location>
</feature>
<evidence type="ECO:0000256" key="2">
    <source>
        <dbReference type="ARBA" id="ARBA00022618"/>
    </source>
</evidence>
<feature type="domain" description="Cyclin-like" evidence="10">
    <location>
        <begin position="222"/>
        <end position="306"/>
    </location>
</feature>
<dbReference type="PROSITE" id="PS00292">
    <property type="entry name" value="CYCLINS"/>
    <property type="match status" value="1"/>
</dbReference>
<proteinExistence type="inferred from homology"/>
<keyword evidence="9" id="KW-1133">Transmembrane helix</keyword>
<dbReference type="Proteomes" id="UP001642360">
    <property type="component" value="Unassembled WGS sequence"/>
</dbReference>
<keyword evidence="2" id="KW-0132">Cell division</keyword>
<dbReference type="InterPro" id="IPR006671">
    <property type="entry name" value="Cyclin_N"/>
</dbReference>
<dbReference type="CDD" id="cd20567">
    <property type="entry name" value="CYCLIN_AtCycB-like_rpt1"/>
    <property type="match status" value="1"/>
</dbReference>
<sequence>MATKAVVQQQPRGEGGKQKNGQVEGRNRRVLGDIGNLVTVPAVEGKAQAKVSRPITRSFRAQLLANAQAAAEKNQNQKKPLGEIVNGALVGKVAAATKAAVQNKESDKPKTEKVFIISPDEEPKSKDENPISERKSRAGSSRKALTSVLTARSKAACGLTNKPKEDPTVNIDAADVDDELAVAEYVEDIYKYYKLTEDEGRVHDYLDSQPDINSKMRTILVDWLIEVHRKFELVPESLYLTLNVVDRFLSMKTIPRRELQLVGISSMLIACKYEEIWAPEVNDFIAISDNAYVREQVLLMEKAILGKLEWYLTVPTPYVFLVRYIKASDPSDQKMENMVFFLAELGLMHYSTIILYCPSMLAAAAVYAARCTLNKTPLWTKTLKHHTGYSEDQIRDCAKLLVSFHSAASESKLKAVYRKFSNPDRGSVALFPPAKSLLAAENHISSSSSV</sequence>
<evidence type="ECO:0000256" key="8">
    <source>
        <dbReference type="SAM" id="MobiDB-lite"/>
    </source>
</evidence>
<dbReference type="Pfam" id="PF00134">
    <property type="entry name" value="Cyclin_N"/>
    <property type="match status" value="1"/>
</dbReference>
<evidence type="ECO:0000256" key="6">
    <source>
        <dbReference type="ARBA" id="ARBA00065123"/>
    </source>
</evidence>
<feature type="domain" description="Cyclin-like" evidence="10">
    <location>
        <begin position="319"/>
        <end position="403"/>
    </location>
</feature>
<keyword evidence="13" id="KW-1185">Reference proteome</keyword>
<comment type="subunit">
    <text evidence="6">Interacts with the CDC2 and CDK2 protein kinases to form a serine/threonine kinase holoenzyme complex. The cyclin subunit imparts substrate specificity to the complex.</text>
</comment>
<evidence type="ECO:0000256" key="5">
    <source>
        <dbReference type="ARBA" id="ARBA00059307"/>
    </source>
</evidence>
<comment type="caution">
    <text evidence="12">The sequence shown here is derived from an EMBL/GenBank/DDBJ whole genome shotgun (WGS) entry which is preliminary data.</text>
</comment>
<keyword evidence="4" id="KW-0131">Cell cycle</keyword>
<evidence type="ECO:0000256" key="7">
    <source>
        <dbReference type="RuleBase" id="RU000383"/>
    </source>
</evidence>
<organism evidence="12 13">
    <name type="scientific">Ilex paraguariensis</name>
    <name type="common">yerba mate</name>
    <dbReference type="NCBI Taxonomy" id="185542"/>
    <lineage>
        <taxon>Eukaryota</taxon>
        <taxon>Viridiplantae</taxon>
        <taxon>Streptophyta</taxon>
        <taxon>Embryophyta</taxon>
        <taxon>Tracheophyta</taxon>
        <taxon>Spermatophyta</taxon>
        <taxon>Magnoliopsida</taxon>
        <taxon>eudicotyledons</taxon>
        <taxon>Gunneridae</taxon>
        <taxon>Pentapetalae</taxon>
        <taxon>asterids</taxon>
        <taxon>campanulids</taxon>
        <taxon>Aquifoliales</taxon>
        <taxon>Aquifoliaceae</taxon>
        <taxon>Ilex</taxon>
    </lineage>
</organism>
<dbReference type="InterPro" id="IPR004367">
    <property type="entry name" value="Cyclin_C-dom"/>
</dbReference>
<evidence type="ECO:0008006" key="14">
    <source>
        <dbReference type="Google" id="ProtNLM"/>
    </source>
</evidence>
<dbReference type="SUPFAM" id="SSF47954">
    <property type="entry name" value="Cyclin-like"/>
    <property type="match status" value="2"/>
</dbReference>
<evidence type="ECO:0000259" key="10">
    <source>
        <dbReference type="SMART" id="SM00385"/>
    </source>
</evidence>
<comment type="similarity">
    <text evidence="1">Belongs to the cyclin family. Cyclin AB subfamily.</text>
</comment>
<dbReference type="Pfam" id="PF02984">
    <property type="entry name" value="Cyclin_C"/>
    <property type="match status" value="1"/>
</dbReference>
<gene>
    <name evidence="12" type="ORF">ILEXP_LOCUS51163</name>
</gene>
<dbReference type="InterPro" id="IPR046965">
    <property type="entry name" value="Cyclin_A/B-like"/>
</dbReference>
<dbReference type="SMART" id="SM00385">
    <property type="entry name" value="CYCLIN"/>
    <property type="match status" value="2"/>
</dbReference>
<evidence type="ECO:0000313" key="12">
    <source>
        <dbReference type="EMBL" id="CAK9181123.1"/>
    </source>
</evidence>
<name>A0ABC8UJ97_9AQUA</name>
<dbReference type="SMART" id="SM01332">
    <property type="entry name" value="Cyclin_C"/>
    <property type="match status" value="1"/>
</dbReference>
<dbReference type="InterPro" id="IPR013763">
    <property type="entry name" value="Cyclin-like_dom"/>
</dbReference>
<feature type="compositionally biased region" description="Basic and acidic residues" evidence="8">
    <location>
        <begin position="104"/>
        <end position="113"/>
    </location>
</feature>
<dbReference type="FunFam" id="1.10.472.10:FF:000032">
    <property type="entry name" value="G2/mitotic-specific cyclin-1"/>
    <property type="match status" value="1"/>
</dbReference>
<dbReference type="GO" id="GO:0051301">
    <property type="term" value="P:cell division"/>
    <property type="evidence" value="ECO:0007669"/>
    <property type="project" value="UniProtKB-KW"/>
</dbReference>
<protein>
    <recommendedName>
        <fullName evidence="14">B-like cyclin</fullName>
    </recommendedName>
</protein>
<dbReference type="CDD" id="cd20511">
    <property type="entry name" value="CYCLIN_AtCycB-like_rpt2"/>
    <property type="match status" value="1"/>
</dbReference>
<evidence type="ECO:0000259" key="11">
    <source>
        <dbReference type="SMART" id="SM01332"/>
    </source>
</evidence>